<dbReference type="EnsemblMetazoa" id="SMAR003602-RA">
    <property type="protein sequence ID" value="SMAR003602-PA"/>
    <property type="gene ID" value="SMAR003602"/>
</dbReference>
<reference evidence="3" key="1">
    <citation type="submission" date="2011-05" db="EMBL/GenBank/DDBJ databases">
        <authorList>
            <person name="Richards S.R."/>
            <person name="Qu J."/>
            <person name="Jiang H."/>
            <person name="Jhangiani S.N."/>
            <person name="Agravi P."/>
            <person name="Goodspeed R."/>
            <person name="Gross S."/>
            <person name="Mandapat C."/>
            <person name="Jackson L."/>
            <person name="Mathew T."/>
            <person name="Pu L."/>
            <person name="Thornton R."/>
            <person name="Saada N."/>
            <person name="Wilczek-Boney K.B."/>
            <person name="Lee S."/>
            <person name="Kovar C."/>
            <person name="Wu Y."/>
            <person name="Scherer S.E."/>
            <person name="Worley K.C."/>
            <person name="Muzny D.M."/>
            <person name="Gibbs R."/>
        </authorList>
    </citation>
    <scope>NUCLEOTIDE SEQUENCE</scope>
    <source>
        <strain evidence="3">Brora</strain>
    </source>
</reference>
<reference evidence="2" key="2">
    <citation type="submission" date="2015-02" db="UniProtKB">
        <authorList>
            <consortium name="EnsemblMetazoa"/>
        </authorList>
    </citation>
    <scope>IDENTIFICATION</scope>
</reference>
<dbReference type="STRING" id="126957.T1IRB6"/>
<dbReference type="Proteomes" id="UP000014500">
    <property type="component" value="Unassembled WGS sequence"/>
</dbReference>
<name>T1IRB6_STRMM</name>
<dbReference type="EMBL" id="AFFK01018536">
    <property type="status" value="NOT_ANNOTATED_CDS"/>
    <property type="molecule type" value="Genomic_DNA"/>
</dbReference>
<sequence length="186" mass="21282">MKLTLKAAARIAKTKSSNGKKYEADWCLLLKIKSPKAYRHLRDNNLLSLPHPSTIQRLVTALSCQFGFNSLIFDQMKKEFARKEKPDKQVMILLDEMKVKSALHFDKIKLEFHGFVDFGEYTEDYFEKTSKKEVLADHALVCSLLVPLPHMVQLVTIRYSGKLPSDNNLEIPNKSLTATRDSEVPD</sequence>
<dbReference type="PhylomeDB" id="T1IRB6"/>
<dbReference type="Pfam" id="PF21787">
    <property type="entry name" value="TNP-like_RNaseH_N"/>
    <property type="match status" value="1"/>
</dbReference>
<evidence type="ECO:0000313" key="3">
    <source>
        <dbReference type="Proteomes" id="UP000014500"/>
    </source>
</evidence>
<protein>
    <recommendedName>
        <fullName evidence="1">Transposable element P transposase-like RNase H domain-containing protein</fullName>
    </recommendedName>
</protein>
<proteinExistence type="predicted"/>
<feature type="domain" description="Transposable element P transposase-like RNase H" evidence="1">
    <location>
        <begin position="64"/>
        <end position="142"/>
    </location>
</feature>
<keyword evidence="3" id="KW-1185">Reference proteome</keyword>
<evidence type="ECO:0000313" key="2">
    <source>
        <dbReference type="EnsemblMetazoa" id="SMAR003602-PA"/>
    </source>
</evidence>
<dbReference type="InterPro" id="IPR048365">
    <property type="entry name" value="TNP-like_RNaseH_N"/>
</dbReference>
<dbReference type="OMA" id="ITILHVM"/>
<organism evidence="2 3">
    <name type="scientific">Strigamia maritima</name>
    <name type="common">European centipede</name>
    <name type="synonym">Geophilus maritimus</name>
    <dbReference type="NCBI Taxonomy" id="126957"/>
    <lineage>
        <taxon>Eukaryota</taxon>
        <taxon>Metazoa</taxon>
        <taxon>Ecdysozoa</taxon>
        <taxon>Arthropoda</taxon>
        <taxon>Myriapoda</taxon>
        <taxon>Chilopoda</taxon>
        <taxon>Pleurostigmophora</taxon>
        <taxon>Geophilomorpha</taxon>
        <taxon>Linotaeniidae</taxon>
        <taxon>Strigamia</taxon>
    </lineage>
</organism>
<accession>T1IRB6</accession>
<evidence type="ECO:0000259" key="1">
    <source>
        <dbReference type="Pfam" id="PF21787"/>
    </source>
</evidence>
<dbReference type="HOGENOM" id="CLU_1456209_0_0_1"/>
<dbReference type="AlphaFoldDB" id="T1IRB6"/>